<dbReference type="InterPro" id="IPR000836">
    <property type="entry name" value="PRTase_dom"/>
</dbReference>
<proteinExistence type="inferred from homology"/>
<name>A0A2M7V922_9BACT</name>
<keyword evidence="3 7" id="KW-0328">Glycosyltransferase</keyword>
<feature type="binding site" evidence="7 10">
    <location>
        <position position="304"/>
    </location>
    <ligand>
        <name>Mg(2+)</name>
        <dbReference type="ChEBI" id="CHEBI:18420"/>
    </ligand>
</feature>
<feature type="binding site" evidence="7 10">
    <location>
        <position position="366"/>
    </location>
    <ligand>
        <name>Mg(2+)</name>
        <dbReference type="ChEBI" id="CHEBI:18420"/>
    </ligand>
</feature>
<dbReference type="InterPro" id="IPR029057">
    <property type="entry name" value="PRTase-like"/>
</dbReference>
<gene>
    <name evidence="7" type="primary">purF</name>
    <name evidence="12" type="ORF">COX81_01065</name>
</gene>
<dbReference type="PANTHER" id="PTHR11907">
    <property type="entry name" value="AMIDOPHOSPHORIBOSYLTRANSFERASE"/>
    <property type="match status" value="1"/>
</dbReference>
<dbReference type="GO" id="GO:0009113">
    <property type="term" value="P:purine nucleobase biosynthetic process"/>
    <property type="evidence" value="ECO:0007669"/>
    <property type="project" value="UniProtKB-UniRule"/>
</dbReference>
<evidence type="ECO:0000256" key="10">
    <source>
        <dbReference type="PIRSR" id="PIRSR000485-2"/>
    </source>
</evidence>
<dbReference type="EMBL" id="PFPK01000015">
    <property type="protein sequence ID" value="PIZ95333.1"/>
    <property type="molecule type" value="Genomic_DNA"/>
</dbReference>
<reference evidence="13" key="1">
    <citation type="submission" date="2017-09" db="EMBL/GenBank/DDBJ databases">
        <title>Depth-based differentiation of microbial function through sediment-hosted aquifers and enrichment of novel symbionts in the deep terrestrial subsurface.</title>
        <authorList>
            <person name="Probst A.J."/>
            <person name="Ladd B."/>
            <person name="Jarett J.K."/>
            <person name="Geller-Mcgrath D.E."/>
            <person name="Sieber C.M.K."/>
            <person name="Emerson J.B."/>
            <person name="Anantharaman K."/>
            <person name="Thomas B.C."/>
            <person name="Malmstrom R."/>
            <person name="Stieglmeier M."/>
            <person name="Klingl A."/>
            <person name="Woyke T."/>
            <person name="Ryan C.M."/>
            <person name="Banfield J.F."/>
        </authorList>
    </citation>
    <scope>NUCLEOTIDE SEQUENCE [LARGE SCALE GENOMIC DNA]</scope>
</reference>
<evidence type="ECO:0000256" key="5">
    <source>
        <dbReference type="ARBA" id="ARBA00022755"/>
    </source>
</evidence>
<dbReference type="NCBIfam" id="TIGR01134">
    <property type="entry name" value="purF"/>
    <property type="match status" value="1"/>
</dbReference>
<dbReference type="SUPFAM" id="SSF56235">
    <property type="entry name" value="N-terminal nucleophile aminohydrolases (Ntn hydrolases)"/>
    <property type="match status" value="1"/>
</dbReference>
<dbReference type="CDD" id="cd00715">
    <property type="entry name" value="GPATase_N"/>
    <property type="match status" value="1"/>
</dbReference>
<feature type="domain" description="Glutamine amidotransferase type-2" evidence="11">
    <location>
        <begin position="2"/>
        <end position="236"/>
    </location>
</feature>
<comment type="cofactor">
    <cofactor evidence="7 10">
        <name>Mg(2+)</name>
        <dbReference type="ChEBI" id="CHEBI:18420"/>
    </cofactor>
    <text evidence="7 10">Binds 1 Mg(2+) ion per subunit.</text>
</comment>
<organism evidence="12 13">
    <name type="scientific">Candidatus Magasanikbacteria bacterium CG_4_10_14_0_2_um_filter_37_12</name>
    <dbReference type="NCBI Taxonomy" id="1974637"/>
    <lineage>
        <taxon>Bacteria</taxon>
        <taxon>Candidatus Magasanikiibacteriota</taxon>
    </lineage>
</organism>
<dbReference type="UniPathway" id="UPA00074">
    <property type="reaction ID" value="UER00124"/>
</dbReference>
<dbReference type="GO" id="GO:0004044">
    <property type="term" value="F:amidophosphoribosyltransferase activity"/>
    <property type="evidence" value="ECO:0007669"/>
    <property type="project" value="UniProtKB-UniRule"/>
</dbReference>
<keyword evidence="7 10" id="KW-0460">Magnesium</keyword>
<comment type="catalytic activity">
    <reaction evidence="7 8">
        <text>5-phospho-beta-D-ribosylamine + L-glutamate + diphosphate = 5-phospho-alpha-D-ribose 1-diphosphate + L-glutamine + H2O</text>
        <dbReference type="Rhea" id="RHEA:14905"/>
        <dbReference type="ChEBI" id="CHEBI:15377"/>
        <dbReference type="ChEBI" id="CHEBI:29985"/>
        <dbReference type="ChEBI" id="CHEBI:33019"/>
        <dbReference type="ChEBI" id="CHEBI:58017"/>
        <dbReference type="ChEBI" id="CHEBI:58359"/>
        <dbReference type="ChEBI" id="CHEBI:58681"/>
        <dbReference type="EC" id="2.4.2.14"/>
    </reaction>
</comment>
<comment type="caution">
    <text evidence="7">Lacks conserved residue(s) required for the propagation of feature annotation.</text>
</comment>
<keyword evidence="7 10" id="KW-0479">Metal-binding</keyword>
<dbReference type="EC" id="2.4.2.14" evidence="7"/>
<protein>
    <recommendedName>
        <fullName evidence="7">Amidophosphoribosyltransferase</fullName>
        <shortName evidence="7">ATase</shortName>
        <ecNumber evidence="7">2.4.2.14</ecNumber>
    </recommendedName>
    <alternativeName>
        <fullName evidence="7">Glutamine phosphoribosylpyrophosphate amidotransferase</fullName>
        <shortName evidence="7">GPATase</shortName>
    </alternativeName>
</protein>
<evidence type="ECO:0000256" key="7">
    <source>
        <dbReference type="HAMAP-Rule" id="MF_01931"/>
    </source>
</evidence>
<feature type="active site" description="Nucleophile" evidence="7 9">
    <location>
        <position position="2"/>
    </location>
</feature>
<dbReference type="Pfam" id="PF13522">
    <property type="entry name" value="GATase_6"/>
    <property type="match status" value="1"/>
</dbReference>
<dbReference type="SUPFAM" id="SSF53271">
    <property type="entry name" value="PRTase-like"/>
    <property type="match status" value="1"/>
</dbReference>
<dbReference type="Proteomes" id="UP000228568">
    <property type="component" value="Unassembled WGS sequence"/>
</dbReference>
<evidence type="ECO:0000313" key="13">
    <source>
        <dbReference type="Proteomes" id="UP000228568"/>
    </source>
</evidence>
<evidence type="ECO:0000256" key="2">
    <source>
        <dbReference type="ARBA" id="ARBA00010138"/>
    </source>
</evidence>
<comment type="caution">
    <text evidence="12">The sequence shown here is derived from an EMBL/GenBank/DDBJ whole genome shotgun (WGS) entry which is preliminary data.</text>
</comment>
<dbReference type="Gene3D" id="3.40.50.2020">
    <property type="match status" value="1"/>
</dbReference>
<evidence type="ECO:0000256" key="9">
    <source>
        <dbReference type="PIRSR" id="PIRSR000485-1"/>
    </source>
</evidence>
<dbReference type="GO" id="GO:0006189">
    <property type="term" value="P:'de novo' IMP biosynthetic process"/>
    <property type="evidence" value="ECO:0007669"/>
    <property type="project" value="UniProtKB-UniRule"/>
</dbReference>
<accession>A0A2M7V922</accession>
<sequence>MCGILGIFSHKPVAQELYDGLIHLQHRGQDAAGILTYDERFHLKKGLGLVRDVFDEHNMQRLVGNCGIGHVRYPTAGTTISVENAQPMTLFAPYGIAMVHNGDLTNYKELKKQLEKNGNCYCNSTSDLELIMHIFAKEMYKQDDNGHDFFEKICHAVDTVFERCKGAYSVIGNIAGKGMIAFRDPHGIRPMVCGIRGNKDGTTDYIFSSENTMYYPLGFKFCGNVQPGEVIYINELGEMQSRVLRKEMFTPCIFEYIYLARPDSMINNVSVYKSRLRMGQNLAKKWLHEHPNIKPDIVVPVPFSSNTSALSFAHEIGVRYSEGIYKNAYVGRTFMMPGQEKRKKSILQKLSPQEVEISGKDVLLLDDSIVRGNTSKEIVRLVRNAGAKKVFFVTVCPPIRYPDFYGIDIPTRSELIATGKTVEEIREFIDADILMYQDIEDLVEAVTRKGQHNIDRPSMPYLDGWYVAGDIDEEKIRELEKSKEHSKRC</sequence>
<dbReference type="InterPro" id="IPR029055">
    <property type="entry name" value="Ntn_hydrolases_N"/>
</dbReference>
<dbReference type="CDD" id="cd06223">
    <property type="entry name" value="PRTases_typeI"/>
    <property type="match status" value="1"/>
</dbReference>
<evidence type="ECO:0000256" key="8">
    <source>
        <dbReference type="PIRNR" id="PIRNR000485"/>
    </source>
</evidence>
<dbReference type="InterPro" id="IPR017932">
    <property type="entry name" value="GATase_2_dom"/>
</dbReference>
<dbReference type="PIRSF" id="PIRSF000485">
    <property type="entry name" value="Amd_phspho_trans"/>
    <property type="match status" value="1"/>
</dbReference>
<evidence type="ECO:0000256" key="4">
    <source>
        <dbReference type="ARBA" id="ARBA00022679"/>
    </source>
</evidence>
<evidence type="ECO:0000259" key="11">
    <source>
        <dbReference type="PROSITE" id="PS51278"/>
    </source>
</evidence>
<feature type="binding site" evidence="7 10">
    <location>
        <position position="367"/>
    </location>
    <ligand>
        <name>Mg(2+)</name>
        <dbReference type="ChEBI" id="CHEBI:18420"/>
    </ligand>
</feature>
<dbReference type="PROSITE" id="PS51278">
    <property type="entry name" value="GATASE_TYPE_2"/>
    <property type="match status" value="1"/>
</dbReference>
<evidence type="ECO:0000313" key="12">
    <source>
        <dbReference type="EMBL" id="PIZ95333.1"/>
    </source>
</evidence>
<dbReference type="GO" id="GO:0000287">
    <property type="term" value="F:magnesium ion binding"/>
    <property type="evidence" value="ECO:0007669"/>
    <property type="project" value="UniProtKB-UniRule"/>
</dbReference>
<evidence type="ECO:0000256" key="1">
    <source>
        <dbReference type="ARBA" id="ARBA00005209"/>
    </source>
</evidence>
<keyword evidence="4 7" id="KW-0808">Transferase</keyword>
<keyword evidence="6 7" id="KW-0315">Glutamine amidotransferase</keyword>
<dbReference type="Gene3D" id="3.60.20.10">
    <property type="entry name" value="Glutamine Phosphoribosylpyrophosphate, subunit 1, domain 1"/>
    <property type="match status" value="1"/>
</dbReference>
<evidence type="ECO:0000256" key="6">
    <source>
        <dbReference type="ARBA" id="ARBA00022962"/>
    </source>
</evidence>
<comment type="function">
    <text evidence="7">Catalyzes the formation of phosphoribosylamine from phosphoribosylpyrophosphate (PRPP) and glutamine.</text>
</comment>
<keyword evidence="5 7" id="KW-0658">Purine biosynthesis</keyword>
<dbReference type="AlphaFoldDB" id="A0A2M7V922"/>
<comment type="similarity">
    <text evidence="2 7 8">In the C-terminal section; belongs to the purine/pyrimidine phosphoribosyltransferase family.</text>
</comment>
<dbReference type="HAMAP" id="MF_01931">
    <property type="entry name" value="PurF"/>
    <property type="match status" value="1"/>
</dbReference>
<comment type="pathway">
    <text evidence="1 7 8">Purine metabolism; IMP biosynthesis via de novo pathway; N(1)-(5-phospho-D-ribosyl)glycinamide from 5-phospho-alpha-D-ribose 1-diphosphate: step 1/2.</text>
</comment>
<evidence type="ECO:0000256" key="3">
    <source>
        <dbReference type="ARBA" id="ARBA00022676"/>
    </source>
</evidence>
<dbReference type="Pfam" id="PF00156">
    <property type="entry name" value="Pribosyltran"/>
    <property type="match status" value="1"/>
</dbReference>
<dbReference type="InterPro" id="IPR035584">
    <property type="entry name" value="PurF_N"/>
</dbReference>
<dbReference type="InterPro" id="IPR005854">
    <property type="entry name" value="PurF"/>
</dbReference>